<dbReference type="EMBL" id="CP049811">
    <property type="protein sequence ID" value="QIK41205.1"/>
    <property type="molecule type" value="Genomic_DNA"/>
</dbReference>
<protein>
    <submittedName>
        <fullName evidence="8">DMT family transporter</fullName>
    </submittedName>
</protein>
<keyword evidence="3 6" id="KW-0812">Transmembrane</keyword>
<dbReference type="InterPro" id="IPR037185">
    <property type="entry name" value="EmrE-like"/>
</dbReference>
<organism evidence="8 9">
    <name type="scientific">Pontivivens nitratireducens</name>
    <dbReference type="NCBI Taxonomy" id="2758038"/>
    <lineage>
        <taxon>Bacteria</taxon>
        <taxon>Pseudomonadati</taxon>
        <taxon>Pseudomonadota</taxon>
        <taxon>Alphaproteobacteria</taxon>
        <taxon>Rhodobacterales</taxon>
        <taxon>Paracoccaceae</taxon>
        <taxon>Pontivivens</taxon>
    </lineage>
</organism>
<dbReference type="Gene3D" id="1.10.3730.20">
    <property type="match status" value="1"/>
</dbReference>
<keyword evidence="4 6" id="KW-1133">Transmembrane helix</keyword>
<feature type="transmembrane region" description="Helical" evidence="6">
    <location>
        <begin position="52"/>
        <end position="71"/>
    </location>
</feature>
<dbReference type="KEGG" id="mon:G8E03_10745"/>
<evidence type="ECO:0000256" key="3">
    <source>
        <dbReference type="ARBA" id="ARBA00022692"/>
    </source>
</evidence>
<feature type="transmembrane region" description="Helical" evidence="6">
    <location>
        <begin position="166"/>
        <end position="186"/>
    </location>
</feature>
<evidence type="ECO:0000256" key="1">
    <source>
        <dbReference type="ARBA" id="ARBA00004141"/>
    </source>
</evidence>
<feature type="transmembrane region" description="Helical" evidence="6">
    <location>
        <begin position="114"/>
        <end position="132"/>
    </location>
</feature>
<feature type="transmembrane region" description="Helical" evidence="6">
    <location>
        <begin position="260"/>
        <end position="279"/>
    </location>
</feature>
<feature type="transmembrane region" description="Helical" evidence="6">
    <location>
        <begin position="83"/>
        <end position="102"/>
    </location>
</feature>
<name>A0A6G7VMW9_9RHOB</name>
<reference evidence="8 9" key="1">
    <citation type="submission" date="2020-03" db="EMBL/GenBank/DDBJ databases">
        <title>Complete genome sequence of Monaibacterium sp. ALG8 with diverse plasmids.</title>
        <authorList>
            <person name="Sun C."/>
        </authorList>
    </citation>
    <scope>NUCLEOTIDE SEQUENCE [LARGE SCALE GENOMIC DNA]</scope>
    <source>
        <strain evidence="8 9">ALG8</strain>
    </source>
</reference>
<feature type="domain" description="EamA" evidence="7">
    <location>
        <begin position="27"/>
        <end position="154"/>
    </location>
</feature>
<dbReference type="PANTHER" id="PTHR32322">
    <property type="entry name" value="INNER MEMBRANE TRANSPORTER"/>
    <property type="match status" value="1"/>
</dbReference>
<comment type="subcellular location">
    <subcellularLocation>
        <location evidence="1">Membrane</location>
        <topology evidence="1">Multi-pass membrane protein</topology>
    </subcellularLocation>
</comment>
<feature type="domain" description="EamA" evidence="7">
    <location>
        <begin position="169"/>
        <end position="302"/>
    </location>
</feature>
<feature type="transmembrane region" description="Helical" evidence="6">
    <location>
        <begin position="285"/>
        <end position="305"/>
    </location>
</feature>
<feature type="transmembrane region" description="Helical" evidence="6">
    <location>
        <begin position="229"/>
        <end position="248"/>
    </location>
</feature>
<dbReference type="Proteomes" id="UP000500791">
    <property type="component" value="Chromosome"/>
</dbReference>
<comment type="similarity">
    <text evidence="2">Belongs to the EamA transporter family.</text>
</comment>
<evidence type="ECO:0000256" key="5">
    <source>
        <dbReference type="ARBA" id="ARBA00023136"/>
    </source>
</evidence>
<evidence type="ECO:0000256" key="4">
    <source>
        <dbReference type="ARBA" id="ARBA00022989"/>
    </source>
</evidence>
<dbReference type="GO" id="GO:0016020">
    <property type="term" value="C:membrane"/>
    <property type="evidence" value="ECO:0007669"/>
    <property type="project" value="UniProtKB-SubCell"/>
</dbReference>
<feature type="transmembrane region" description="Helical" evidence="6">
    <location>
        <begin position="21"/>
        <end position="40"/>
    </location>
</feature>
<proteinExistence type="inferred from homology"/>
<dbReference type="InterPro" id="IPR050638">
    <property type="entry name" value="AA-Vitamin_Transporters"/>
</dbReference>
<evidence type="ECO:0000313" key="9">
    <source>
        <dbReference type="Proteomes" id="UP000500791"/>
    </source>
</evidence>
<keyword evidence="5 6" id="KW-0472">Membrane</keyword>
<accession>A0A6G7VMW9</accession>
<gene>
    <name evidence="8" type="ORF">G8E03_10745</name>
</gene>
<dbReference type="Pfam" id="PF00892">
    <property type="entry name" value="EamA"/>
    <property type="match status" value="2"/>
</dbReference>
<sequence>MTVSYPTNIAPKPPRRVNETVLAWAAVAVTMMIWASFLIVTRAAATAQLGPVDVGLLRFVPAALLFAPIWLRRSPLPPGARPIEIVTIALTGGFAFVFLLSWGMRYAPVADSGVFAPSMLPFHVAVLSFFLLGERFSRMRIAGFVMILAGALGIGGWDIVHNADAGAWPGHLLFSLAAILWACYTVAYKRSNIKPVDAAAMICFWSSLAFLLLLLVMPSRIPATPPSTLALQVVMQGVLSGFVSTMTYGYALSRIAPSKVAACAALVPVMAAVGGWVFLGEQLGPAKAFGIGVVATGVLLASGAVRARQRTAG</sequence>
<feature type="transmembrane region" description="Helical" evidence="6">
    <location>
        <begin position="198"/>
        <end position="217"/>
    </location>
</feature>
<feature type="transmembrane region" description="Helical" evidence="6">
    <location>
        <begin position="141"/>
        <end position="160"/>
    </location>
</feature>
<dbReference type="InterPro" id="IPR000620">
    <property type="entry name" value="EamA_dom"/>
</dbReference>
<dbReference type="PANTHER" id="PTHR32322:SF2">
    <property type="entry name" value="EAMA DOMAIN-CONTAINING PROTEIN"/>
    <property type="match status" value="1"/>
</dbReference>
<dbReference type="AlphaFoldDB" id="A0A6G7VMW9"/>
<evidence type="ECO:0000259" key="7">
    <source>
        <dbReference type="Pfam" id="PF00892"/>
    </source>
</evidence>
<evidence type="ECO:0000313" key="8">
    <source>
        <dbReference type="EMBL" id="QIK41205.1"/>
    </source>
</evidence>
<evidence type="ECO:0000256" key="2">
    <source>
        <dbReference type="ARBA" id="ARBA00007362"/>
    </source>
</evidence>
<keyword evidence="9" id="KW-1185">Reference proteome</keyword>
<dbReference type="SUPFAM" id="SSF103481">
    <property type="entry name" value="Multidrug resistance efflux transporter EmrE"/>
    <property type="match status" value="2"/>
</dbReference>
<evidence type="ECO:0000256" key="6">
    <source>
        <dbReference type="SAM" id="Phobius"/>
    </source>
</evidence>